<dbReference type="PROSITE" id="PS51257">
    <property type="entry name" value="PROKAR_LIPOPROTEIN"/>
    <property type="match status" value="1"/>
</dbReference>
<dbReference type="InterPro" id="IPR036188">
    <property type="entry name" value="FAD/NAD-bd_sf"/>
</dbReference>
<evidence type="ECO:0000313" key="2">
    <source>
        <dbReference type="Proteomes" id="UP000324269"/>
    </source>
</evidence>
<dbReference type="RefSeq" id="WP_148970490.1">
    <property type="nucleotide sequence ID" value="NZ_JBNIKW010000006.1"/>
</dbReference>
<dbReference type="Gene3D" id="3.40.50.720">
    <property type="entry name" value="NAD(P)-binding Rossmann-like Domain"/>
    <property type="match status" value="1"/>
</dbReference>
<reference evidence="1 2" key="1">
    <citation type="submission" date="2019-08" db="EMBL/GenBank/DDBJ databases">
        <title>Bacillus genomes from the desert of Cuatro Cienegas, Coahuila.</title>
        <authorList>
            <person name="Olmedo-Alvarez G."/>
        </authorList>
    </citation>
    <scope>NUCLEOTIDE SEQUENCE [LARGE SCALE GENOMIC DNA]</scope>
    <source>
        <strain evidence="1 2">CH87b_3T</strain>
    </source>
</reference>
<accession>A0A5D4TNF3</accession>
<dbReference type="PANTHER" id="PTHR42716">
    <property type="entry name" value="L-ASPARTATE OXIDASE"/>
    <property type="match status" value="1"/>
</dbReference>
<dbReference type="PANTHER" id="PTHR42716:SF1">
    <property type="entry name" value="SLL0471 PROTEIN"/>
    <property type="match status" value="1"/>
</dbReference>
<dbReference type="OrthoDB" id="615715at2"/>
<dbReference type="GO" id="GO:0009435">
    <property type="term" value="P:NAD+ biosynthetic process"/>
    <property type="evidence" value="ECO:0007669"/>
    <property type="project" value="InterPro"/>
</dbReference>
<dbReference type="AlphaFoldDB" id="A0A5D4TNF3"/>
<dbReference type="InterPro" id="IPR005288">
    <property type="entry name" value="NadB"/>
</dbReference>
<dbReference type="Proteomes" id="UP000324269">
    <property type="component" value="Unassembled WGS sequence"/>
</dbReference>
<evidence type="ECO:0000313" key="1">
    <source>
        <dbReference type="EMBL" id="TYS83078.1"/>
    </source>
</evidence>
<gene>
    <name evidence="1" type="ORF">FZC85_18445</name>
</gene>
<dbReference type="Pfam" id="PF12831">
    <property type="entry name" value="FAD_oxidored"/>
    <property type="match status" value="1"/>
</dbReference>
<comment type="caution">
    <text evidence="1">The sequence shown here is derived from an EMBL/GenBank/DDBJ whole genome shotgun (WGS) entry which is preliminary data.</text>
</comment>
<proteinExistence type="predicted"/>
<organism evidence="1 2">
    <name type="scientific">Rossellomorea aquimaris</name>
    <dbReference type="NCBI Taxonomy" id="189382"/>
    <lineage>
        <taxon>Bacteria</taxon>
        <taxon>Bacillati</taxon>
        <taxon>Bacillota</taxon>
        <taxon>Bacilli</taxon>
        <taxon>Bacillales</taxon>
        <taxon>Bacillaceae</taxon>
        <taxon>Rossellomorea</taxon>
    </lineage>
</organism>
<protein>
    <submittedName>
        <fullName evidence="1">FAD-dependent oxidoreductase</fullName>
    </submittedName>
</protein>
<dbReference type="SUPFAM" id="SSF51905">
    <property type="entry name" value="FAD/NAD(P)-binding domain"/>
    <property type="match status" value="1"/>
</dbReference>
<name>A0A5D4TNF3_9BACI</name>
<dbReference type="GO" id="GO:0008734">
    <property type="term" value="F:L-aspartate oxidase activity"/>
    <property type="evidence" value="ECO:0007669"/>
    <property type="project" value="InterPro"/>
</dbReference>
<sequence length="523" mass="59490">MSENLKTDIVIIGGGIGGCTAALAASKRGHRVIMTEETDWIGGQLTSQAVPPDEHQWIEQFGCTKTYRQFRNRVRDYYRSHYPLKEEARQNDRLNPGNGWVSRLCHEPKVALTVLQEMLVPYTSSGRLQIYTNYKAIQASVEGDDVFSVTVQHTENEKRMKLEGQYYLDATEVGDLLPLAGVEYVTGAESKRDTGELHAPEEARPQDMQSFTYVFAVDYVEGGNFVIEKPEKYDFWKDYQAPFLQHKQLSWFAPDAHTGGSKEFAMFHHEDIWGLWDYRRIIDPSLFQEGTYDGDISLINWPQNDYWSGSIIDVNEEEYETHIHESKQLSLSLLYWLQTEAPRPDGGKGYPGVRLRGDILGAEDGLAKYPYIRESRRIKAVTTVVEEHINANVRGDRGIEHFEDSVGIGCYRIDLHPTTETNTFFYAESYPFEIPLGALLPVRVNNVLPACKNIGSTHITNGCFRVHPVEWNIGESAGYLAAFAIEKGVLPRKVREDKVLLEEFQEMLVVAGIELRWPELGPI</sequence>
<dbReference type="EMBL" id="VTEZ01000006">
    <property type="protein sequence ID" value="TYS83078.1"/>
    <property type="molecule type" value="Genomic_DNA"/>
</dbReference>